<dbReference type="GO" id="GO:0005874">
    <property type="term" value="C:microtubule"/>
    <property type="evidence" value="ECO:0007669"/>
    <property type="project" value="UniProtKB-KW"/>
</dbReference>
<evidence type="ECO:0000256" key="2">
    <source>
        <dbReference type="ARBA" id="ARBA00022490"/>
    </source>
</evidence>
<keyword evidence="2" id="KW-0963">Cytoplasm</keyword>
<name>A0A085N5U6_9BILA</name>
<dbReference type="PROSITE" id="PS00845">
    <property type="entry name" value="CAP_GLY_1"/>
    <property type="match status" value="2"/>
</dbReference>
<evidence type="ECO:0000256" key="5">
    <source>
        <dbReference type="ARBA" id="ARBA00023054"/>
    </source>
</evidence>
<feature type="domain" description="CAP-Gly" evidence="9">
    <location>
        <begin position="67"/>
        <end position="109"/>
    </location>
</feature>
<dbReference type="Pfam" id="PF16641">
    <property type="entry name" value="CLIP1_ZNF"/>
    <property type="match status" value="2"/>
</dbReference>
<evidence type="ECO:0000256" key="8">
    <source>
        <dbReference type="SAM" id="MobiDB-lite"/>
    </source>
</evidence>
<feature type="compositionally biased region" description="Basic and acidic residues" evidence="8">
    <location>
        <begin position="709"/>
        <end position="720"/>
    </location>
</feature>
<feature type="compositionally biased region" description="Polar residues" evidence="8">
    <location>
        <begin position="686"/>
        <end position="701"/>
    </location>
</feature>
<dbReference type="Proteomes" id="UP000030758">
    <property type="component" value="Unassembled WGS sequence"/>
</dbReference>
<feature type="coiled-coil region" evidence="7">
    <location>
        <begin position="655"/>
        <end position="682"/>
    </location>
</feature>
<feature type="coiled-coil region" evidence="7">
    <location>
        <begin position="752"/>
        <end position="807"/>
    </location>
</feature>
<dbReference type="Pfam" id="PF01302">
    <property type="entry name" value="CAP_GLY"/>
    <property type="match status" value="2"/>
</dbReference>
<dbReference type="SUPFAM" id="SSF74924">
    <property type="entry name" value="Cap-Gly domain"/>
    <property type="match status" value="2"/>
</dbReference>
<feature type="domain" description="CAP-Gly" evidence="9">
    <location>
        <begin position="315"/>
        <end position="357"/>
    </location>
</feature>
<dbReference type="PANTHER" id="PTHR18916">
    <property type="entry name" value="DYNACTIN 1-RELATED MICROTUBULE-BINDING"/>
    <property type="match status" value="1"/>
</dbReference>
<gene>
    <name evidence="10" type="ORF">M514_01656</name>
</gene>
<accession>A0A085N5U6</accession>
<dbReference type="EMBL" id="KL367549">
    <property type="protein sequence ID" value="KFD64842.1"/>
    <property type="molecule type" value="Genomic_DNA"/>
</dbReference>
<evidence type="ECO:0000256" key="4">
    <source>
        <dbReference type="ARBA" id="ARBA00022737"/>
    </source>
</evidence>
<feature type="region of interest" description="Disordered" evidence="8">
    <location>
        <begin position="686"/>
        <end position="730"/>
    </location>
</feature>
<evidence type="ECO:0000256" key="7">
    <source>
        <dbReference type="SAM" id="Coils"/>
    </source>
</evidence>
<dbReference type="PANTHER" id="PTHR18916:SF82">
    <property type="entry name" value="CAP-GLY DOMAIN-CONTAINING PROTEIN"/>
    <property type="match status" value="1"/>
</dbReference>
<reference evidence="10" key="1">
    <citation type="journal article" date="2014" name="Nat. Genet.">
        <title>Genome and transcriptome of the porcine whipworm Trichuris suis.</title>
        <authorList>
            <person name="Jex A.R."/>
            <person name="Nejsum P."/>
            <person name="Schwarz E.M."/>
            <person name="Hu L."/>
            <person name="Young N.D."/>
            <person name="Hall R.S."/>
            <person name="Korhonen P.K."/>
            <person name="Liao S."/>
            <person name="Thamsborg S."/>
            <person name="Xia J."/>
            <person name="Xu P."/>
            <person name="Wang S."/>
            <person name="Scheerlinck J.P."/>
            <person name="Hofmann A."/>
            <person name="Sternberg P.W."/>
            <person name="Wang J."/>
            <person name="Gasser R.B."/>
        </authorList>
    </citation>
    <scope>NUCLEOTIDE SEQUENCE [LARGE SCALE GENOMIC DNA]</scope>
    <source>
        <strain evidence="10">DCEP-RM93F</strain>
    </source>
</reference>
<keyword evidence="4" id="KW-0677">Repeat</keyword>
<evidence type="ECO:0000313" key="10">
    <source>
        <dbReference type="EMBL" id="KFD64842.1"/>
    </source>
</evidence>
<organism evidence="10">
    <name type="scientific">Trichuris suis</name>
    <name type="common">pig whipworm</name>
    <dbReference type="NCBI Taxonomy" id="68888"/>
    <lineage>
        <taxon>Eukaryota</taxon>
        <taxon>Metazoa</taxon>
        <taxon>Ecdysozoa</taxon>
        <taxon>Nematoda</taxon>
        <taxon>Enoplea</taxon>
        <taxon>Dorylaimia</taxon>
        <taxon>Trichinellida</taxon>
        <taxon>Trichuridae</taxon>
        <taxon>Trichuris</taxon>
    </lineage>
</organism>
<dbReference type="Gene3D" id="2.30.30.190">
    <property type="entry name" value="CAP Gly-rich-like domain"/>
    <property type="match status" value="2"/>
</dbReference>
<dbReference type="PROSITE" id="PS50245">
    <property type="entry name" value="CAP_GLY_2"/>
    <property type="match status" value="2"/>
</dbReference>
<dbReference type="SMART" id="SM01052">
    <property type="entry name" value="CAP_GLY"/>
    <property type="match status" value="2"/>
</dbReference>
<feature type="compositionally biased region" description="Polar residues" evidence="8">
    <location>
        <begin position="721"/>
        <end position="730"/>
    </location>
</feature>
<evidence type="ECO:0000256" key="6">
    <source>
        <dbReference type="ARBA" id="ARBA00023212"/>
    </source>
</evidence>
<keyword evidence="6" id="KW-0206">Cytoskeleton</keyword>
<dbReference type="AlphaFoldDB" id="A0A085N5U6"/>
<dbReference type="InterPro" id="IPR036859">
    <property type="entry name" value="CAP-Gly_dom_sf"/>
</dbReference>
<sequence>METPESQNKSNSSLKPSHLPRPVGLALSRGLSKESLVSVNSQVVDDWIVGDRCYVSGVRPGKIAFLGETHFGSGDWAGVVLDEATGKNDGCVMGVRYFQCSPDHGLFCRLTKLSRQPLSKLKLVSSNEKEAEVDGPSEASFRELCTRLSDEDTAIRFLQEKGILHQQRLCTRGHAMKLTVERNGKAPRWRCRKAECKTEVSLRTGTWFEGLKLDFRTAVLFIYSWSNDYWSTKFCSKELGLSTNCSVSWKRLLREVSAESLLSNPLVIATPSSWSVGSPSATQSVPPTPSARGNLRLGDQVVVSGYKQGTLRYLGTTDFAAGVWAGIELDQPYGKNDGSVQGKRYFACKPSYGLFAPIEKVEIPWNAGLRQKTPIVRHNIASLIRTRRNQSLRGSQESLTSISSVHSSASRRIRLGVSALSTSCTPSGKQFNKEPLLDGSPMAVAMKTALKEKERHIDQLLKERDIERTEMAQLTQLMEQRERELKIARENVAETASQMQERIEFLENAVGNMEKENKRLLESLEVEKQKNDDLSFRLDEEMCLRNEMKAKLAEQEEHIARLTTQVERQGTRCLDLEEQLASLEDALQAAKARPQVVDNGQQCDQELNAVSLQTLCCQRNIASLKQEGHTASTLSRLEGENAKLDELLKVQLNLLASCQEKMDFQSSTIQKLTDEVDRMKIQAADSSPTIDMASESASTSEMLAACDVPSKDASSEKTEESCGSLSLPRNETSASAKSSIEVFHDPERIKQVNMLEDEIKRVTQLLQVRESETEDLKASLEQRANECKRLENEFALFRSEMNHLREEKLRSSMQGCNEIKGPSIAGIRFVNFSSESTDSFSEARLLTLLREISAFLRMTWRQLQMGSMRATVVRMMLTTKLQSKQRQHVAFLESIIADQQNKIENLKNHFQDNLSANKPAQEKKMVHPRKYCDFCEIFDSHELEECDKFRKKVNESANHTSYGFPRGHERSYCTACEMFGHMKEQCPSALPAIL</sequence>
<proteinExistence type="predicted"/>
<feature type="compositionally biased region" description="Polar residues" evidence="8">
    <location>
        <begin position="1"/>
        <end position="15"/>
    </location>
</feature>
<protein>
    <recommendedName>
        <fullName evidence="9">CAP-Gly domain-containing protein</fullName>
    </recommendedName>
</protein>
<dbReference type="InterPro" id="IPR032108">
    <property type="entry name" value="CLIP1_ZNF"/>
</dbReference>
<feature type="coiled-coil region" evidence="7">
    <location>
        <begin position="443"/>
        <end position="593"/>
    </location>
</feature>
<keyword evidence="3" id="KW-0493">Microtubule</keyword>
<feature type="region of interest" description="Disordered" evidence="8">
    <location>
        <begin position="1"/>
        <end position="21"/>
    </location>
</feature>
<evidence type="ECO:0000256" key="1">
    <source>
        <dbReference type="ARBA" id="ARBA00004245"/>
    </source>
</evidence>
<keyword evidence="5 7" id="KW-0175">Coiled coil</keyword>
<evidence type="ECO:0000259" key="9">
    <source>
        <dbReference type="PROSITE" id="PS50245"/>
    </source>
</evidence>
<evidence type="ECO:0000256" key="3">
    <source>
        <dbReference type="ARBA" id="ARBA00022701"/>
    </source>
</evidence>
<dbReference type="InterPro" id="IPR000938">
    <property type="entry name" value="CAP-Gly_domain"/>
</dbReference>
<comment type="subcellular location">
    <subcellularLocation>
        <location evidence="1">Cytoplasm</location>
        <location evidence="1">Cytoskeleton</location>
    </subcellularLocation>
</comment>